<dbReference type="Pfam" id="PF08447">
    <property type="entry name" value="PAS_3"/>
    <property type="match status" value="2"/>
</dbReference>
<dbReference type="InterPro" id="IPR003594">
    <property type="entry name" value="HATPase_dom"/>
</dbReference>
<dbReference type="SMART" id="SM00091">
    <property type="entry name" value="PAS"/>
    <property type="match status" value="2"/>
</dbReference>
<evidence type="ECO:0000256" key="2">
    <source>
        <dbReference type="ARBA" id="ARBA00012438"/>
    </source>
</evidence>
<evidence type="ECO:0000256" key="6">
    <source>
        <dbReference type="ARBA" id="ARBA00022777"/>
    </source>
</evidence>
<dbReference type="Proteomes" id="UP001597318">
    <property type="component" value="Unassembled WGS sequence"/>
</dbReference>
<dbReference type="InterPro" id="IPR000014">
    <property type="entry name" value="PAS"/>
</dbReference>
<dbReference type="CDD" id="cd00082">
    <property type="entry name" value="HisKA"/>
    <property type="match status" value="1"/>
</dbReference>
<dbReference type="Gene3D" id="1.10.287.130">
    <property type="match status" value="1"/>
</dbReference>
<gene>
    <name evidence="12" type="ORF">ACFSKK_03120</name>
</gene>
<organism evidence="12 13">
    <name type="scientific">Metabacillus endolithicus</name>
    <dbReference type="NCBI Taxonomy" id="1535204"/>
    <lineage>
        <taxon>Bacteria</taxon>
        <taxon>Bacillati</taxon>
        <taxon>Bacillota</taxon>
        <taxon>Bacilli</taxon>
        <taxon>Bacillales</taxon>
        <taxon>Bacillaceae</taxon>
        <taxon>Metabacillus</taxon>
    </lineage>
</organism>
<dbReference type="SUPFAM" id="SSF55785">
    <property type="entry name" value="PYP-like sensor domain (PAS domain)"/>
    <property type="match status" value="2"/>
</dbReference>
<evidence type="ECO:0000256" key="4">
    <source>
        <dbReference type="ARBA" id="ARBA00022679"/>
    </source>
</evidence>
<dbReference type="InterPro" id="IPR004358">
    <property type="entry name" value="Sig_transdc_His_kin-like_C"/>
</dbReference>
<dbReference type="PANTHER" id="PTHR43065">
    <property type="entry name" value="SENSOR HISTIDINE KINASE"/>
    <property type="match status" value="1"/>
</dbReference>
<keyword evidence="5" id="KW-0547">Nucleotide-binding</keyword>
<evidence type="ECO:0000256" key="5">
    <source>
        <dbReference type="ARBA" id="ARBA00022741"/>
    </source>
</evidence>
<dbReference type="SMART" id="SM00388">
    <property type="entry name" value="HisKA"/>
    <property type="match status" value="1"/>
</dbReference>
<dbReference type="InterPro" id="IPR036890">
    <property type="entry name" value="HATPase_C_sf"/>
</dbReference>
<dbReference type="EC" id="2.7.13.3" evidence="2"/>
<dbReference type="SUPFAM" id="SSF47384">
    <property type="entry name" value="Homodimeric domain of signal transducing histidine kinase"/>
    <property type="match status" value="1"/>
</dbReference>
<keyword evidence="13" id="KW-1185">Reference proteome</keyword>
<dbReference type="SMART" id="SM00086">
    <property type="entry name" value="PAC"/>
    <property type="match status" value="2"/>
</dbReference>
<feature type="domain" description="Histidine kinase" evidence="9">
    <location>
        <begin position="270"/>
        <end position="473"/>
    </location>
</feature>
<proteinExistence type="predicted"/>
<evidence type="ECO:0000313" key="12">
    <source>
        <dbReference type="EMBL" id="MFD2212698.1"/>
    </source>
</evidence>
<dbReference type="NCBIfam" id="TIGR00229">
    <property type="entry name" value="sensory_box"/>
    <property type="match status" value="2"/>
</dbReference>
<feature type="domain" description="PAC" evidence="11">
    <location>
        <begin position="78"/>
        <end position="130"/>
    </location>
</feature>
<dbReference type="CDD" id="cd00130">
    <property type="entry name" value="PAS"/>
    <property type="match status" value="2"/>
</dbReference>
<feature type="domain" description="PAC" evidence="11">
    <location>
        <begin position="204"/>
        <end position="257"/>
    </location>
</feature>
<dbReference type="Pfam" id="PF00512">
    <property type="entry name" value="HisKA"/>
    <property type="match status" value="1"/>
</dbReference>
<comment type="catalytic activity">
    <reaction evidence="1">
        <text>ATP + protein L-histidine = ADP + protein N-phospho-L-histidine.</text>
        <dbReference type="EC" id="2.7.13.3"/>
    </reaction>
</comment>
<keyword evidence="3" id="KW-0597">Phosphoprotein</keyword>
<dbReference type="InterPro" id="IPR013655">
    <property type="entry name" value="PAS_fold_3"/>
</dbReference>
<feature type="domain" description="PAS" evidence="10">
    <location>
        <begin position="131"/>
        <end position="201"/>
    </location>
</feature>
<dbReference type="InterPro" id="IPR005467">
    <property type="entry name" value="His_kinase_dom"/>
</dbReference>
<keyword evidence="8" id="KW-0902">Two-component regulatory system</keyword>
<dbReference type="Gene3D" id="3.30.450.20">
    <property type="entry name" value="PAS domain"/>
    <property type="match status" value="2"/>
</dbReference>
<sequence length="473" mass="54502">MMLQSSILEKVFMQSTIPQMIFEYNLKQNVANKAFFEFIGYSKEEWDELSIEEVSHPEDYVLDMQLYHEVYTGKRESYQMEKRYFHKSGEIIWGSLHVTAINDPMTNNKYFLAQVFDITEQKNLERVLTHNEQKYKLLADHSSDIIGLYLPDGRFLYTSPSINQILGYEDDELLGELPYSFIHPDDISFVEKKHKTLLESKQPVLATYRFRHKDGTYIWVESNLRSVIDEQTGKITGMIAISRDIRSRLEQDKLLHRSEKMAVVGQLAAAVAHEIRNPLTSVKGFIQLFSETKQCNEEYMNIVLNELDRVEDIIFEFLTLARSHQEKMETIKIDELLKQVIQLLQTQAILVNKEINFLVESNIPPVKGDSNKLKQVFFNIIQNALDAIDEKGVVFVRLYSNDSRVCMEFIDNGCGIPENRLESVGEPFYSTKEKGTGMGLMTSYKIIENHKGKIDIDSTVGEGTTVSVSLPLS</sequence>
<dbReference type="PRINTS" id="PR00344">
    <property type="entry name" value="BCTRLSENSOR"/>
</dbReference>
<protein>
    <recommendedName>
        <fullName evidence="2">histidine kinase</fullName>
        <ecNumber evidence="2">2.7.13.3</ecNumber>
    </recommendedName>
</protein>
<evidence type="ECO:0000256" key="7">
    <source>
        <dbReference type="ARBA" id="ARBA00022840"/>
    </source>
</evidence>
<dbReference type="InterPro" id="IPR035965">
    <property type="entry name" value="PAS-like_dom_sf"/>
</dbReference>
<comment type="caution">
    <text evidence="12">The sequence shown here is derived from an EMBL/GenBank/DDBJ whole genome shotgun (WGS) entry which is preliminary data.</text>
</comment>
<keyword evidence="7" id="KW-0067">ATP-binding</keyword>
<evidence type="ECO:0000259" key="9">
    <source>
        <dbReference type="PROSITE" id="PS50109"/>
    </source>
</evidence>
<evidence type="ECO:0000313" key="13">
    <source>
        <dbReference type="Proteomes" id="UP001597318"/>
    </source>
</evidence>
<name>A0ABW5BRF9_9BACI</name>
<dbReference type="SUPFAM" id="SSF55874">
    <property type="entry name" value="ATPase domain of HSP90 chaperone/DNA topoisomerase II/histidine kinase"/>
    <property type="match status" value="1"/>
</dbReference>
<dbReference type="InterPro" id="IPR036097">
    <property type="entry name" value="HisK_dim/P_sf"/>
</dbReference>
<dbReference type="InterPro" id="IPR000700">
    <property type="entry name" value="PAS-assoc_C"/>
</dbReference>
<evidence type="ECO:0000259" key="11">
    <source>
        <dbReference type="PROSITE" id="PS50113"/>
    </source>
</evidence>
<dbReference type="Gene3D" id="3.30.565.10">
    <property type="entry name" value="Histidine kinase-like ATPase, C-terminal domain"/>
    <property type="match status" value="1"/>
</dbReference>
<reference evidence="13" key="1">
    <citation type="journal article" date="2019" name="Int. J. Syst. Evol. Microbiol.">
        <title>The Global Catalogue of Microorganisms (GCM) 10K type strain sequencing project: providing services to taxonomists for standard genome sequencing and annotation.</title>
        <authorList>
            <consortium name="The Broad Institute Genomics Platform"/>
            <consortium name="The Broad Institute Genome Sequencing Center for Infectious Disease"/>
            <person name="Wu L."/>
            <person name="Ma J."/>
        </authorList>
    </citation>
    <scope>NUCLEOTIDE SEQUENCE [LARGE SCALE GENOMIC DNA]</scope>
    <source>
        <strain evidence="13">CGMCC 1.15474</strain>
    </source>
</reference>
<dbReference type="Pfam" id="PF02518">
    <property type="entry name" value="HATPase_c"/>
    <property type="match status" value="1"/>
</dbReference>
<dbReference type="PROSITE" id="PS50109">
    <property type="entry name" value="HIS_KIN"/>
    <property type="match status" value="1"/>
</dbReference>
<dbReference type="PROSITE" id="PS50113">
    <property type="entry name" value="PAC"/>
    <property type="match status" value="2"/>
</dbReference>
<evidence type="ECO:0000259" key="10">
    <source>
        <dbReference type="PROSITE" id="PS50112"/>
    </source>
</evidence>
<dbReference type="RefSeq" id="WP_379050028.1">
    <property type="nucleotide sequence ID" value="NZ_JBHUIK010000001.1"/>
</dbReference>
<evidence type="ECO:0000256" key="8">
    <source>
        <dbReference type="ARBA" id="ARBA00023012"/>
    </source>
</evidence>
<dbReference type="PANTHER" id="PTHR43065:SF46">
    <property type="entry name" value="C4-DICARBOXYLATE TRANSPORT SENSOR PROTEIN DCTB"/>
    <property type="match status" value="1"/>
</dbReference>
<accession>A0ABW5BRF9</accession>
<keyword evidence="6" id="KW-0418">Kinase</keyword>
<dbReference type="EMBL" id="JBHUIK010000001">
    <property type="protein sequence ID" value="MFD2212698.1"/>
    <property type="molecule type" value="Genomic_DNA"/>
</dbReference>
<keyword evidence="4" id="KW-0808">Transferase</keyword>
<evidence type="ECO:0000256" key="1">
    <source>
        <dbReference type="ARBA" id="ARBA00000085"/>
    </source>
</evidence>
<dbReference type="InterPro" id="IPR001610">
    <property type="entry name" value="PAC"/>
</dbReference>
<dbReference type="SMART" id="SM00387">
    <property type="entry name" value="HATPase_c"/>
    <property type="match status" value="1"/>
</dbReference>
<dbReference type="InterPro" id="IPR003661">
    <property type="entry name" value="HisK_dim/P_dom"/>
</dbReference>
<evidence type="ECO:0000256" key="3">
    <source>
        <dbReference type="ARBA" id="ARBA00022553"/>
    </source>
</evidence>
<dbReference type="PROSITE" id="PS50112">
    <property type="entry name" value="PAS"/>
    <property type="match status" value="1"/>
</dbReference>